<feature type="domain" description="ELP1 first N-terminal beta-propeller" evidence="7">
    <location>
        <begin position="150"/>
        <end position="289"/>
    </location>
</feature>
<dbReference type="OrthoDB" id="40048at2759"/>
<dbReference type="STRING" id="905079.L1IAR7"/>
<comment type="pathway">
    <text evidence="2">tRNA modification; 5-methoxycarbonylmethyl-2-thiouridine-tRNA biosynthesis.</text>
</comment>
<evidence type="ECO:0000259" key="7">
    <source>
        <dbReference type="Pfam" id="PF04762"/>
    </source>
</evidence>
<dbReference type="InterPro" id="IPR015943">
    <property type="entry name" value="WD40/YVTN_repeat-like_dom_sf"/>
</dbReference>
<evidence type="ECO:0000259" key="9">
    <source>
        <dbReference type="Pfam" id="PF23925"/>
    </source>
</evidence>
<accession>L1IAR7</accession>
<reference evidence="11" key="3">
    <citation type="submission" date="2015-06" db="UniProtKB">
        <authorList>
            <consortium name="EnsemblProtists"/>
        </authorList>
    </citation>
    <scope>IDENTIFICATION</scope>
</reference>
<evidence type="ECO:0000256" key="3">
    <source>
        <dbReference type="ARBA" id="ARBA00006086"/>
    </source>
</evidence>
<evidence type="ECO:0000256" key="4">
    <source>
        <dbReference type="ARBA" id="ARBA00022490"/>
    </source>
</evidence>
<evidence type="ECO:0000313" key="10">
    <source>
        <dbReference type="EMBL" id="EKX33336.1"/>
    </source>
</evidence>
<dbReference type="PANTHER" id="PTHR12747">
    <property type="entry name" value="ELONGATOR COMPLEX PROTEIN 1"/>
    <property type="match status" value="1"/>
</dbReference>
<dbReference type="GO" id="GO:0033588">
    <property type="term" value="C:elongator holoenzyme complex"/>
    <property type="evidence" value="ECO:0007669"/>
    <property type="project" value="InterPro"/>
</dbReference>
<name>L1IAR7_GUITC</name>
<dbReference type="SUPFAM" id="SSF82171">
    <property type="entry name" value="DPP6 N-terminal domain-like"/>
    <property type="match status" value="1"/>
</dbReference>
<reference evidence="10 12" key="1">
    <citation type="journal article" date="2012" name="Nature">
        <title>Algal genomes reveal evolutionary mosaicism and the fate of nucleomorphs.</title>
        <authorList>
            <consortium name="DOE Joint Genome Institute"/>
            <person name="Curtis B.A."/>
            <person name="Tanifuji G."/>
            <person name="Burki F."/>
            <person name="Gruber A."/>
            <person name="Irimia M."/>
            <person name="Maruyama S."/>
            <person name="Arias M.C."/>
            <person name="Ball S.G."/>
            <person name="Gile G.H."/>
            <person name="Hirakawa Y."/>
            <person name="Hopkins J.F."/>
            <person name="Kuo A."/>
            <person name="Rensing S.A."/>
            <person name="Schmutz J."/>
            <person name="Symeonidi A."/>
            <person name="Elias M."/>
            <person name="Eveleigh R.J."/>
            <person name="Herman E.K."/>
            <person name="Klute M.J."/>
            <person name="Nakayama T."/>
            <person name="Obornik M."/>
            <person name="Reyes-Prieto A."/>
            <person name="Armbrust E.V."/>
            <person name="Aves S.J."/>
            <person name="Beiko R.G."/>
            <person name="Coutinho P."/>
            <person name="Dacks J.B."/>
            <person name="Durnford D.G."/>
            <person name="Fast N.M."/>
            <person name="Green B.R."/>
            <person name="Grisdale C.J."/>
            <person name="Hempel F."/>
            <person name="Henrissat B."/>
            <person name="Hoppner M.P."/>
            <person name="Ishida K."/>
            <person name="Kim E."/>
            <person name="Koreny L."/>
            <person name="Kroth P.G."/>
            <person name="Liu Y."/>
            <person name="Malik S.B."/>
            <person name="Maier U.G."/>
            <person name="McRose D."/>
            <person name="Mock T."/>
            <person name="Neilson J.A."/>
            <person name="Onodera N.T."/>
            <person name="Poole A.M."/>
            <person name="Pritham E.J."/>
            <person name="Richards T.A."/>
            <person name="Rocap G."/>
            <person name="Roy S.W."/>
            <person name="Sarai C."/>
            <person name="Schaack S."/>
            <person name="Shirato S."/>
            <person name="Slamovits C.H."/>
            <person name="Spencer D.F."/>
            <person name="Suzuki S."/>
            <person name="Worden A.Z."/>
            <person name="Zauner S."/>
            <person name="Barry K."/>
            <person name="Bell C."/>
            <person name="Bharti A.K."/>
            <person name="Crow J.A."/>
            <person name="Grimwood J."/>
            <person name="Kramer R."/>
            <person name="Lindquist E."/>
            <person name="Lucas S."/>
            <person name="Salamov A."/>
            <person name="McFadden G.I."/>
            <person name="Lane C.E."/>
            <person name="Keeling P.J."/>
            <person name="Gray M.W."/>
            <person name="Grigoriev I.V."/>
            <person name="Archibald J.M."/>
        </authorList>
    </citation>
    <scope>NUCLEOTIDE SEQUENCE</scope>
    <source>
        <strain evidence="10 12">CCMP2712</strain>
    </source>
</reference>
<dbReference type="Pfam" id="PF23797">
    <property type="entry name" value="Beta-prop_ELP1_2nd"/>
    <property type="match status" value="1"/>
</dbReference>
<dbReference type="EnsemblProtists" id="EKX33336">
    <property type="protein sequence ID" value="EKX33336"/>
    <property type="gene ID" value="GUITHDRAFT_120499"/>
</dbReference>
<dbReference type="AlphaFoldDB" id="L1IAR7"/>
<keyword evidence="4" id="KW-0963">Cytoplasm</keyword>
<evidence type="ECO:0000256" key="5">
    <source>
        <dbReference type="ARBA" id="ARBA00022694"/>
    </source>
</evidence>
<comment type="subcellular location">
    <subcellularLocation>
        <location evidence="1">Cytoplasm</location>
    </subcellularLocation>
</comment>
<dbReference type="GO" id="GO:0005829">
    <property type="term" value="C:cytosol"/>
    <property type="evidence" value="ECO:0007669"/>
    <property type="project" value="TreeGrafter"/>
</dbReference>
<dbReference type="UniPathway" id="UPA00988"/>
<keyword evidence="5" id="KW-0819">tRNA processing</keyword>
<gene>
    <name evidence="10" type="ORF">GUITHDRAFT_120499</name>
</gene>
<feature type="domain" description="ELP1 alpha-solenoid" evidence="9">
    <location>
        <begin position="647"/>
        <end position="754"/>
    </location>
</feature>
<dbReference type="eggNOG" id="KOG1920">
    <property type="taxonomic scope" value="Eukaryota"/>
</dbReference>
<dbReference type="Gene3D" id="2.130.10.10">
    <property type="entry name" value="YVTN repeat-like/Quinoprotein amine dehydrogenase"/>
    <property type="match status" value="1"/>
</dbReference>
<evidence type="ECO:0000313" key="12">
    <source>
        <dbReference type="Proteomes" id="UP000011087"/>
    </source>
</evidence>
<dbReference type="PANTHER" id="PTHR12747:SF0">
    <property type="entry name" value="ELONGATOR COMPLEX PROTEIN 1"/>
    <property type="match status" value="1"/>
</dbReference>
<reference evidence="12" key="2">
    <citation type="submission" date="2012-11" db="EMBL/GenBank/DDBJ databases">
        <authorList>
            <person name="Kuo A."/>
            <person name="Curtis B.A."/>
            <person name="Tanifuji G."/>
            <person name="Burki F."/>
            <person name="Gruber A."/>
            <person name="Irimia M."/>
            <person name="Maruyama S."/>
            <person name="Arias M.C."/>
            <person name="Ball S.G."/>
            <person name="Gile G.H."/>
            <person name="Hirakawa Y."/>
            <person name="Hopkins J.F."/>
            <person name="Rensing S.A."/>
            <person name="Schmutz J."/>
            <person name="Symeonidi A."/>
            <person name="Elias M."/>
            <person name="Eveleigh R.J."/>
            <person name="Herman E.K."/>
            <person name="Klute M.J."/>
            <person name="Nakayama T."/>
            <person name="Obornik M."/>
            <person name="Reyes-Prieto A."/>
            <person name="Armbrust E.V."/>
            <person name="Aves S.J."/>
            <person name="Beiko R.G."/>
            <person name="Coutinho P."/>
            <person name="Dacks J.B."/>
            <person name="Durnford D.G."/>
            <person name="Fast N.M."/>
            <person name="Green B.R."/>
            <person name="Grisdale C."/>
            <person name="Hempe F."/>
            <person name="Henrissat B."/>
            <person name="Hoppner M.P."/>
            <person name="Ishida K.-I."/>
            <person name="Kim E."/>
            <person name="Koreny L."/>
            <person name="Kroth P.G."/>
            <person name="Liu Y."/>
            <person name="Malik S.-B."/>
            <person name="Maier U.G."/>
            <person name="McRose D."/>
            <person name="Mock T."/>
            <person name="Neilson J.A."/>
            <person name="Onodera N.T."/>
            <person name="Poole A.M."/>
            <person name="Pritham E.J."/>
            <person name="Richards T.A."/>
            <person name="Rocap G."/>
            <person name="Roy S.W."/>
            <person name="Sarai C."/>
            <person name="Schaack S."/>
            <person name="Shirato S."/>
            <person name="Slamovits C.H."/>
            <person name="Spencer D.F."/>
            <person name="Suzuki S."/>
            <person name="Worden A.Z."/>
            <person name="Zauner S."/>
            <person name="Barry K."/>
            <person name="Bell C."/>
            <person name="Bharti A.K."/>
            <person name="Crow J.A."/>
            <person name="Grimwood J."/>
            <person name="Kramer R."/>
            <person name="Lindquist E."/>
            <person name="Lucas S."/>
            <person name="Salamov A."/>
            <person name="McFadden G.I."/>
            <person name="Lane C.E."/>
            <person name="Keeling P.J."/>
            <person name="Gray M.W."/>
            <person name="Grigoriev I.V."/>
            <person name="Archibald J.M."/>
        </authorList>
    </citation>
    <scope>NUCLEOTIDE SEQUENCE</scope>
    <source>
        <strain evidence="12">CCMP2712</strain>
    </source>
</reference>
<comment type="similarity">
    <text evidence="3">Belongs to the ELP1/IKA1 family.</text>
</comment>
<dbReference type="InterPro" id="IPR056165">
    <property type="entry name" value="Beta-prop_ELP1_2nd"/>
</dbReference>
<feature type="domain" description="ELP1 first N-terminal beta-propeller" evidence="7">
    <location>
        <begin position="1"/>
        <end position="145"/>
    </location>
</feature>
<dbReference type="Pfam" id="PF04762">
    <property type="entry name" value="Beta-prop_ELP1_1st"/>
    <property type="match status" value="2"/>
</dbReference>
<dbReference type="InterPro" id="IPR056164">
    <property type="entry name" value="Beta-prop_ELP1_1st"/>
</dbReference>
<protein>
    <recommendedName>
        <fullName evidence="6">Elongator complex protein 1</fullName>
    </recommendedName>
</protein>
<dbReference type="EMBL" id="JH993146">
    <property type="protein sequence ID" value="EKX33336.1"/>
    <property type="molecule type" value="Genomic_DNA"/>
</dbReference>
<sequence>MNNLIVLAGREFGLEHALDGAEVTSAALDTANSLLFCTTDDDRLLGISLKGGDPMHEAPVEDVQNIAVLPEVEGVLLVDKHGALSVYHLDSCSFERVGDMAGGLLSTSSSPDGEIVLCLTASYTLIALNMQWGIVFEKQLEQLKIEGVARASVSWSADGMKFVLLLQTEDLSSSYVLVLDRQGNIEAESEVMQDMDDCVAFKTDGSLIAACQRRSGGKQIIFFEPNALRHYEFSLLKEDGQRRVESLCWNSDGSLLAVALRGEEGGGCGKVQLWHRSNYHWYLKQEFLPCTKSSTCCRPWMLWSDDDPNVVVVGFDHQDSNVYTLDWRFDLSPSDSMMLSGSADTSAIDLKTIAMIDGKKLLLTPLGKMLVPPPMAAVTVELPVPISSVCWSPAGDVAVLCSDGSLQILGRPFEGGDSSRWSKVPAVEVEVAGDRTRRIVQLLWLKGRVLLAICCQSSALVPVLLKGGEGESWRMEVGAKIDTSAPVSRLLREEGRNACLVQLEDGQVLEAECAGEQEKITMKSIGKMATTCNKLMIPRGGGKLIIGINKRGKLLVNEEPLAESVTSCCLHDKHLIYTTASCDLVFVPLSFFSSSSSVKSSSSMSMAATNDQRLLERGAQLVTAPLNDQKVVLLLPRGNLEILHPQSLVVHHCCSLLSCSKYLDVLLTMRKHKIDMNLLHDYDPRSFAENVEKIVKEVNSSHLLSLFIAALKEEDVTETMYKYVKDFVPMKQTQQRANMSKVNFVCKLVRDAMEVG</sequence>
<proteinExistence type="inferred from homology"/>
<dbReference type="RefSeq" id="XP_005820316.1">
    <property type="nucleotide sequence ID" value="XM_005820259.1"/>
</dbReference>
<evidence type="ECO:0000256" key="1">
    <source>
        <dbReference type="ARBA" id="ARBA00004496"/>
    </source>
</evidence>
<feature type="domain" description="ELP1 N-terminal second beta-propeller" evidence="8">
    <location>
        <begin position="355"/>
        <end position="622"/>
    </location>
</feature>
<evidence type="ECO:0000256" key="6">
    <source>
        <dbReference type="ARBA" id="ARBA00029535"/>
    </source>
</evidence>
<dbReference type="GO" id="GO:0002926">
    <property type="term" value="P:tRNA wobble base 5-methoxycarbonylmethyl-2-thiouridinylation"/>
    <property type="evidence" value="ECO:0007669"/>
    <property type="project" value="TreeGrafter"/>
</dbReference>
<dbReference type="InterPro" id="IPR006849">
    <property type="entry name" value="Elp1"/>
</dbReference>
<dbReference type="GO" id="GO:0000049">
    <property type="term" value="F:tRNA binding"/>
    <property type="evidence" value="ECO:0007669"/>
    <property type="project" value="TreeGrafter"/>
</dbReference>
<keyword evidence="12" id="KW-1185">Reference proteome</keyword>
<dbReference type="GeneID" id="17290060"/>
<dbReference type="Pfam" id="PF23925">
    <property type="entry name" value="A-sol_ELP1"/>
    <property type="match status" value="1"/>
</dbReference>
<dbReference type="PaxDb" id="55529-EKX33336"/>
<evidence type="ECO:0000259" key="8">
    <source>
        <dbReference type="Pfam" id="PF23797"/>
    </source>
</evidence>
<evidence type="ECO:0000313" key="11">
    <source>
        <dbReference type="EnsemblProtists" id="EKX33336"/>
    </source>
</evidence>
<dbReference type="KEGG" id="gtt:GUITHDRAFT_120499"/>
<organism evidence="10">
    <name type="scientific">Guillardia theta (strain CCMP2712)</name>
    <name type="common">Cryptophyte</name>
    <dbReference type="NCBI Taxonomy" id="905079"/>
    <lineage>
        <taxon>Eukaryota</taxon>
        <taxon>Cryptophyceae</taxon>
        <taxon>Pyrenomonadales</taxon>
        <taxon>Geminigeraceae</taxon>
        <taxon>Guillardia</taxon>
    </lineage>
</organism>
<evidence type="ECO:0000256" key="2">
    <source>
        <dbReference type="ARBA" id="ARBA00005043"/>
    </source>
</evidence>
<dbReference type="Proteomes" id="UP000011087">
    <property type="component" value="Unassembled WGS sequence"/>
</dbReference>
<dbReference type="OMA" id="AQTELAM"/>
<dbReference type="HOGENOM" id="CLU_368623_0_0_1"/>
<dbReference type="InterPro" id="IPR056167">
    <property type="entry name" value="A-sol_ELP1"/>
</dbReference>